<name>W9V8V4_9GAMM</name>
<dbReference type="SUPFAM" id="SSF47598">
    <property type="entry name" value="Ribbon-helix-helix"/>
    <property type="match status" value="1"/>
</dbReference>
<dbReference type="EMBL" id="AONC01000021">
    <property type="protein sequence ID" value="EXJ15834.1"/>
    <property type="molecule type" value="Genomic_DNA"/>
</dbReference>
<dbReference type="PANTHER" id="PTHR35401:SF2">
    <property type="entry name" value="ABC-TYPE TRANSPORT SYSTEM"/>
    <property type="match status" value="1"/>
</dbReference>
<dbReference type="InterPro" id="IPR014795">
    <property type="entry name" value="TacA_1-like"/>
</dbReference>
<organism evidence="3 4">
    <name type="scientific">Imhoffiella purpurea</name>
    <dbReference type="NCBI Taxonomy" id="1249627"/>
    <lineage>
        <taxon>Bacteria</taxon>
        <taxon>Pseudomonadati</taxon>
        <taxon>Pseudomonadota</taxon>
        <taxon>Gammaproteobacteria</taxon>
        <taxon>Chromatiales</taxon>
        <taxon>Chromatiaceae</taxon>
        <taxon>Imhoffiella</taxon>
    </lineage>
</organism>
<comment type="caution">
    <text evidence="3">The sequence shown here is derived from an EMBL/GenBank/DDBJ whole genome shotgun (WGS) entry which is preliminary data.</text>
</comment>
<dbReference type="AlphaFoldDB" id="W9V8V4"/>
<dbReference type="PANTHER" id="PTHR35401">
    <property type="entry name" value="COPG FAMILY HELIX-TURN-HELIX PROTEIN-RELATED-RELATED"/>
    <property type="match status" value="1"/>
</dbReference>
<accession>W9V8V4</accession>
<gene>
    <name evidence="3" type="ORF">D779_1058</name>
</gene>
<dbReference type="GO" id="GO:0006355">
    <property type="term" value="P:regulation of DNA-templated transcription"/>
    <property type="evidence" value="ECO:0007669"/>
    <property type="project" value="InterPro"/>
</dbReference>
<evidence type="ECO:0000256" key="2">
    <source>
        <dbReference type="ARBA" id="ARBA00049988"/>
    </source>
</evidence>
<evidence type="ECO:0000313" key="4">
    <source>
        <dbReference type="Proteomes" id="UP000019460"/>
    </source>
</evidence>
<dbReference type="Gene3D" id="1.20.5.780">
    <property type="entry name" value="Single helix bin"/>
    <property type="match status" value="1"/>
</dbReference>
<evidence type="ECO:0008006" key="5">
    <source>
        <dbReference type="Google" id="ProtNLM"/>
    </source>
</evidence>
<protein>
    <recommendedName>
        <fullName evidence="5">DUF1778 domain-containing protein</fullName>
    </recommendedName>
</protein>
<dbReference type="Proteomes" id="UP000019460">
    <property type="component" value="Unassembled WGS sequence"/>
</dbReference>
<keyword evidence="4" id="KW-1185">Reference proteome</keyword>
<proteinExistence type="inferred from homology"/>
<sequence length="90" mass="10123">MENIMSEALERVDIRLPSDAKRLLMQAAEVSGNTLTALVLNAALDKARDILQTHQHFVLGDEEWRDFVATLENPPEPTEALREAWRDAAP</sequence>
<comment type="similarity">
    <text evidence="2">Belongs to the TacA antitoxin family.</text>
</comment>
<keyword evidence="1" id="KW-1277">Toxin-antitoxin system</keyword>
<dbReference type="STRING" id="1249627.D779_1058"/>
<evidence type="ECO:0000313" key="3">
    <source>
        <dbReference type="EMBL" id="EXJ15834.1"/>
    </source>
</evidence>
<reference evidence="3 4" key="1">
    <citation type="submission" date="2012-11" db="EMBL/GenBank/DDBJ databases">
        <title>Genome assembly of Thiorhodococcus sp. AK35.</title>
        <authorList>
            <person name="Nupur N."/>
            <person name="Khatri I."/>
            <person name="Subramanian S."/>
            <person name="Pinnaka A."/>
        </authorList>
    </citation>
    <scope>NUCLEOTIDE SEQUENCE [LARGE SCALE GENOMIC DNA]</scope>
    <source>
        <strain evidence="3 4">AK35</strain>
    </source>
</reference>
<dbReference type="Pfam" id="PF08681">
    <property type="entry name" value="TacA1"/>
    <property type="match status" value="1"/>
</dbReference>
<dbReference type="InterPro" id="IPR010985">
    <property type="entry name" value="Ribbon_hlx_hlx"/>
</dbReference>
<evidence type="ECO:0000256" key="1">
    <source>
        <dbReference type="ARBA" id="ARBA00022649"/>
    </source>
</evidence>
<dbReference type="eggNOG" id="COG4453">
    <property type="taxonomic scope" value="Bacteria"/>
</dbReference>